<feature type="region of interest" description="Disordered" evidence="1">
    <location>
        <begin position="1"/>
        <end position="52"/>
    </location>
</feature>
<keyword evidence="3" id="KW-1185">Reference proteome</keyword>
<gene>
    <name evidence="2" type="ORF">GII31_12600</name>
</gene>
<dbReference type="EMBL" id="CP045809">
    <property type="protein sequence ID" value="QHN35589.1"/>
    <property type="molecule type" value="Genomic_DNA"/>
</dbReference>
<evidence type="ECO:0000313" key="2">
    <source>
        <dbReference type="EMBL" id="QHN35589.1"/>
    </source>
</evidence>
<dbReference type="RefSeq" id="WP_213243534.1">
    <property type="nucleotide sequence ID" value="NZ_CP045806.1"/>
</dbReference>
<accession>A0ABX6IIB1</accession>
<dbReference type="Proteomes" id="UP001059836">
    <property type="component" value="Chromosome"/>
</dbReference>
<sequence length="112" mass="11628">MSTPESPGGTDPGIVDAEVVEQPPVTSPASPAPVSPYAGAAPTLPDPDYSEAGVPSFDFVRDKIEKRVATAIGSEVLAEASAEGHQADDALRRRNEAAKKKLDEIRRSMGGA</sequence>
<evidence type="ECO:0000256" key="1">
    <source>
        <dbReference type="SAM" id="MobiDB-lite"/>
    </source>
</evidence>
<protein>
    <submittedName>
        <fullName evidence="2">PspA domain-containing protein</fullName>
    </submittedName>
</protein>
<evidence type="ECO:0000313" key="3">
    <source>
        <dbReference type="Proteomes" id="UP001059836"/>
    </source>
</evidence>
<organism evidence="2 3">
    <name type="scientific">Gordonia pseudamarae</name>
    <dbReference type="NCBI Taxonomy" id="2831662"/>
    <lineage>
        <taxon>Bacteria</taxon>
        <taxon>Bacillati</taxon>
        <taxon>Actinomycetota</taxon>
        <taxon>Actinomycetes</taxon>
        <taxon>Mycobacteriales</taxon>
        <taxon>Gordoniaceae</taxon>
        <taxon>Gordonia</taxon>
    </lineage>
</organism>
<name>A0ABX6IIB1_9ACTN</name>
<reference evidence="2" key="1">
    <citation type="journal article" date="2021" name="Nat. Microbiol.">
        <title>Cocultivation of an ultrasmall environmental parasitic bacterium with lytic ability against bacteria associated with wastewater foams.</title>
        <authorList>
            <person name="Batinovic S."/>
            <person name="Rose J.J.A."/>
            <person name="Ratcliffe J."/>
            <person name="Seviour R.J."/>
            <person name="Petrovski S."/>
        </authorList>
    </citation>
    <scope>NUCLEOTIDE SEQUENCE</scope>
    <source>
        <strain evidence="2">CON9</strain>
    </source>
</reference>
<proteinExistence type="predicted"/>